<reference evidence="2 3" key="1">
    <citation type="submission" date="2015-07" db="EMBL/GenBank/DDBJ databases">
        <title>Comparative genomics of the Sigatoka disease complex on banana suggests a link between parallel evolutionary changes in Pseudocercospora fijiensis and Pseudocercospora eumusae and increased virulence on the banana host.</title>
        <authorList>
            <person name="Chang T.-C."/>
            <person name="Salvucci A."/>
            <person name="Crous P.W."/>
            <person name="Stergiopoulos I."/>
        </authorList>
    </citation>
    <scope>NUCLEOTIDE SEQUENCE [LARGE SCALE GENOMIC DNA]</scope>
    <source>
        <strain evidence="2 3">CBS 114824</strain>
    </source>
</reference>
<sequence length="107" mass="11920">MPPRDVLITAFWMSILIVPQHGAVPSSPSHTTALCRLRLLSLVDLWSEESHMHFAPLQGTVLQQESAPLPWRLLRMTHATKSSPDIVLTPGLLKPSQGQAWSLVFVF</sequence>
<dbReference type="EMBL" id="LFZN01000162">
    <property type="protein sequence ID" value="KXS96813.1"/>
    <property type="molecule type" value="Genomic_DNA"/>
</dbReference>
<accession>A0A139H2Y2</accession>
<evidence type="ECO:0000256" key="1">
    <source>
        <dbReference type="SAM" id="SignalP"/>
    </source>
</evidence>
<feature type="signal peptide" evidence="1">
    <location>
        <begin position="1"/>
        <end position="22"/>
    </location>
</feature>
<dbReference type="AlphaFoldDB" id="A0A139H2Y2"/>
<keyword evidence="1" id="KW-0732">Signal</keyword>
<feature type="chain" id="PRO_5007806362" description="Secreted protein" evidence="1">
    <location>
        <begin position="23"/>
        <end position="107"/>
    </location>
</feature>
<dbReference type="Proteomes" id="UP000070133">
    <property type="component" value="Unassembled WGS sequence"/>
</dbReference>
<organism evidence="2 3">
    <name type="scientific">Pseudocercospora eumusae</name>
    <dbReference type="NCBI Taxonomy" id="321146"/>
    <lineage>
        <taxon>Eukaryota</taxon>
        <taxon>Fungi</taxon>
        <taxon>Dikarya</taxon>
        <taxon>Ascomycota</taxon>
        <taxon>Pezizomycotina</taxon>
        <taxon>Dothideomycetes</taxon>
        <taxon>Dothideomycetidae</taxon>
        <taxon>Mycosphaerellales</taxon>
        <taxon>Mycosphaerellaceae</taxon>
        <taxon>Pseudocercospora</taxon>
    </lineage>
</organism>
<name>A0A139H2Y2_9PEZI</name>
<evidence type="ECO:0000313" key="2">
    <source>
        <dbReference type="EMBL" id="KXS96813.1"/>
    </source>
</evidence>
<evidence type="ECO:0008006" key="4">
    <source>
        <dbReference type="Google" id="ProtNLM"/>
    </source>
</evidence>
<gene>
    <name evidence="2" type="ORF">AC578_8306</name>
</gene>
<evidence type="ECO:0000313" key="3">
    <source>
        <dbReference type="Proteomes" id="UP000070133"/>
    </source>
</evidence>
<protein>
    <recommendedName>
        <fullName evidence="4">Secreted protein</fullName>
    </recommendedName>
</protein>
<proteinExistence type="predicted"/>
<keyword evidence="3" id="KW-1185">Reference proteome</keyword>
<comment type="caution">
    <text evidence="2">The sequence shown here is derived from an EMBL/GenBank/DDBJ whole genome shotgun (WGS) entry which is preliminary data.</text>
</comment>